<dbReference type="InterPro" id="IPR004360">
    <property type="entry name" value="Glyas_Fos-R_dOase_dom"/>
</dbReference>
<name>A0A927RFW9_9ACTN</name>
<dbReference type="Gene3D" id="3.30.720.110">
    <property type="match status" value="1"/>
</dbReference>
<dbReference type="InterPro" id="IPR029068">
    <property type="entry name" value="Glyas_Bleomycin-R_OHBP_Dase"/>
</dbReference>
<dbReference type="EMBL" id="JADBEM010000001">
    <property type="protein sequence ID" value="MBE1610590.1"/>
    <property type="molecule type" value="Genomic_DNA"/>
</dbReference>
<dbReference type="InterPro" id="IPR037523">
    <property type="entry name" value="VOC_core"/>
</dbReference>
<gene>
    <name evidence="2" type="ORF">HEB94_007438</name>
</gene>
<dbReference type="Gene3D" id="3.30.720.120">
    <property type="match status" value="1"/>
</dbReference>
<dbReference type="Proteomes" id="UP000638648">
    <property type="component" value="Unassembled WGS sequence"/>
</dbReference>
<evidence type="ECO:0000313" key="2">
    <source>
        <dbReference type="EMBL" id="MBE1610590.1"/>
    </source>
</evidence>
<dbReference type="SUPFAM" id="SSF54593">
    <property type="entry name" value="Glyoxalase/Bleomycin resistance protein/Dihydroxybiphenyl dioxygenase"/>
    <property type="match status" value="1"/>
</dbReference>
<dbReference type="AlphaFoldDB" id="A0A927RFW9"/>
<reference evidence="2" key="1">
    <citation type="submission" date="2020-10" db="EMBL/GenBank/DDBJ databases">
        <title>Sequencing the genomes of 1000 actinobacteria strains.</title>
        <authorList>
            <person name="Klenk H.-P."/>
        </authorList>
    </citation>
    <scope>NUCLEOTIDE SEQUENCE</scope>
    <source>
        <strain evidence="2">DSM 45354</strain>
    </source>
</reference>
<proteinExistence type="predicted"/>
<dbReference type="Pfam" id="PF00903">
    <property type="entry name" value="Glyoxalase"/>
    <property type="match status" value="1"/>
</dbReference>
<feature type="domain" description="VOC" evidence="1">
    <location>
        <begin position="8"/>
        <end position="130"/>
    </location>
</feature>
<organism evidence="2 3">
    <name type="scientific">Actinopolymorpha pittospori</name>
    <dbReference type="NCBI Taxonomy" id="648752"/>
    <lineage>
        <taxon>Bacteria</taxon>
        <taxon>Bacillati</taxon>
        <taxon>Actinomycetota</taxon>
        <taxon>Actinomycetes</taxon>
        <taxon>Propionibacteriales</taxon>
        <taxon>Actinopolymorphaceae</taxon>
        <taxon>Actinopolymorpha</taxon>
    </lineage>
</organism>
<dbReference type="PANTHER" id="PTHR34109:SF1">
    <property type="entry name" value="VOC DOMAIN-CONTAINING PROTEIN"/>
    <property type="match status" value="1"/>
</dbReference>
<keyword evidence="3" id="KW-1185">Reference proteome</keyword>
<sequence length="139" mass="15022">MTTTTPTPTVWAGLSYVDAPAAIRFLVDVLGFTETLVVPGENGREIVHAELRWPEGGGVMLGSHDEANELMPTKPGMSSVYVVTDDPDRVHERCVAAGAEIAREMREEDYGSRGFVVRDPEGGVWSFGTYRGAPEPAAE</sequence>
<dbReference type="RefSeq" id="WP_192753941.1">
    <property type="nucleotide sequence ID" value="NZ_BAABJL010000095.1"/>
</dbReference>
<comment type="caution">
    <text evidence="2">The sequence shown here is derived from an EMBL/GenBank/DDBJ whole genome shotgun (WGS) entry which is preliminary data.</text>
</comment>
<protein>
    <submittedName>
        <fullName evidence="2">Glyoxalase superfamily protein PhnB</fullName>
    </submittedName>
</protein>
<accession>A0A927RFW9</accession>
<dbReference type="PROSITE" id="PS51819">
    <property type="entry name" value="VOC"/>
    <property type="match status" value="1"/>
</dbReference>
<evidence type="ECO:0000259" key="1">
    <source>
        <dbReference type="PROSITE" id="PS51819"/>
    </source>
</evidence>
<dbReference type="PANTHER" id="PTHR34109">
    <property type="entry name" value="BNAUNNG04460D PROTEIN-RELATED"/>
    <property type="match status" value="1"/>
</dbReference>
<evidence type="ECO:0000313" key="3">
    <source>
        <dbReference type="Proteomes" id="UP000638648"/>
    </source>
</evidence>